<keyword evidence="3" id="KW-0804">Transcription</keyword>
<dbReference type="Gene3D" id="1.10.357.10">
    <property type="entry name" value="Tetracycline Repressor, domain 2"/>
    <property type="match status" value="1"/>
</dbReference>
<dbReference type="EMBL" id="BOOO01000046">
    <property type="protein sequence ID" value="GII34081.1"/>
    <property type="molecule type" value="Genomic_DNA"/>
</dbReference>
<keyword evidence="7" id="KW-1185">Reference proteome</keyword>
<dbReference type="SUPFAM" id="SSF46689">
    <property type="entry name" value="Homeodomain-like"/>
    <property type="match status" value="1"/>
</dbReference>
<dbReference type="AlphaFoldDB" id="A0A8J3TY42"/>
<comment type="caution">
    <text evidence="6">The sequence shown here is derived from an EMBL/GenBank/DDBJ whole genome shotgun (WGS) entry which is preliminary data.</text>
</comment>
<dbReference type="InterPro" id="IPR050109">
    <property type="entry name" value="HTH-type_TetR-like_transc_reg"/>
</dbReference>
<protein>
    <submittedName>
        <fullName evidence="6">TetR family transcriptional regulator</fullName>
    </submittedName>
</protein>
<keyword evidence="1" id="KW-0805">Transcription regulation</keyword>
<dbReference type="GO" id="GO:0003700">
    <property type="term" value="F:DNA-binding transcription factor activity"/>
    <property type="evidence" value="ECO:0007669"/>
    <property type="project" value="TreeGrafter"/>
</dbReference>
<evidence type="ECO:0000313" key="7">
    <source>
        <dbReference type="Proteomes" id="UP000650628"/>
    </source>
</evidence>
<dbReference type="PROSITE" id="PS50977">
    <property type="entry name" value="HTH_TETR_2"/>
    <property type="match status" value="1"/>
</dbReference>
<gene>
    <name evidence="6" type="ORF">Pmi06nite_75230</name>
</gene>
<evidence type="ECO:0000313" key="6">
    <source>
        <dbReference type="EMBL" id="GII34081.1"/>
    </source>
</evidence>
<feature type="DNA-binding region" description="H-T-H motif" evidence="4">
    <location>
        <begin position="52"/>
        <end position="71"/>
    </location>
</feature>
<dbReference type="Pfam" id="PF00440">
    <property type="entry name" value="TetR_N"/>
    <property type="match status" value="1"/>
</dbReference>
<dbReference type="PANTHER" id="PTHR30055:SF234">
    <property type="entry name" value="HTH-TYPE TRANSCRIPTIONAL REGULATOR BETI"/>
    <property type="match status" value="1"/>
</dbReference>
<keyword evidence="2 4" id="KW-0238">DNA-binding</keyword>
<evidence type="ECO:0000256" key="1">
    <source>
        <dbReference type="ARBA" id="ARBA00023015"/>
    </source>
</evidence>
<accession>A0A8J3TY42</accession>
<organism evidence="6 7">
    <name type="scientific">Planotetraspora mira</name>
    <dbReference type="NCBI Taxonomy" id="58121"/>
    <lineage>
        <taxon>Bacteria</taxon>
        <taxon>Bacillati</taxon>
        <taxon>Actinomycetota</taxon>
        <taxon>Actinomycetes</taxon>
        <taxon>Streptosporangiales</taxon>
        <taxon>Streptosporangiaceae</taxon>
        <taxon>Planotetraspora</taxon>
    </lineage>
</organism>
<reference evidence="6 7" key="1">
    <citation type="submission" date="2021-01" db="EMBL/GenBank/DDBJ databases">
        <title>Whole genome shotgun sequence of Planotetraspora mira NBRC 15435.</title>
        <authorList>
            <person name="Komaki H."/>
            <person name="Tamura T."/>
        </authorList>
    </citation>
    <scope>NUCLEOTIDE SEQUENCE [LARGE SCALE GENOMIC DNA]</scope>
    <source>
        <strain evidence="6 7">NBRC 15435</strain>
    </source>
</reference>
<dbReference type="Proteomes" id="UP000650628">
    <property type="component" value="Unassembled WGS sequence"/>
</dbReference>
<dbReference type="PANTHER" id="PTHR30055">
    <property type="entry name" value="HTH-TYPE TRANSCRIPTIONAL REGULATOR RUTR"/>
    <property type="match status" value="1"/>
</dbReference>
<name>A0A8J3TY42_9ACTN</name>
<sequence>MVNVAITTEEWEDTDMGRYHSPRRMDAAADTRTAIMQSARELFLAHGYLEVTVAQIAAAARVAVQTVYSSTGGKTAILAALLASAVNDSAVAEGLEAVATCTDPGAIIDITAEGTRRTHERHWDVLYGLLHDGLGDPGATEVYNEGITAYLKALTTVADRLVELDALRSDLDHALAVDLLWFFLGQRAWFLLVGERGWTFDRAQEWMANSARQALLRSPGH</sequence>
<evidence type="ECO:0000259" key="5">
    <source>
        <dbReference type="PROSITE" id="PS50977"/>
    </source>
</evidence>
<proteinExistence type="predicted"/>
<dbReference type="InterPro" id="IPR009057">
    <property type="entry name" value="Homeodomain-like_sf"/>
</dbReference>
<dbReference type="GO" id="GO:0000976">
    <property type="term" value="F:transcription cis-regulatory region binding"/>
    <property type="evidence" value="ECO:0007669"/>
    <property type="project" value="TreeGrafter"/>
</dbReference>
<evidence type="ECO:0000256" key="2">
    <source>
        <dbReference type="ARBA" id="ARBA00023125"/>
    </source>
</evidence>
<evidence type="ECO:0000256" key="4">
    <source>
        <dbReference type="PROSITE-ProRule" id="PRU00335"/>
    </source>
</evidence>
<feature type="domain" description="HTH tetR-type" evidence="5">
    <location>
        <begin position="29"/>
        <end position="89"/>
    </location>
</feature>
<dbReference type="InterPro" id="IPR001647">
    <property type="entry name" value="HTH_TetR"/>
</dbReference>
<evidence type="ECO:0000256" key="3">
    <source>
        <dbReference type="ARBA" id="ARBA00023163"/>
    </source>
</evidence>